<proteinExistence type="predicted"/>
<dbReference type="Proteomes" id="UP000204235">
    <property type="component" value="Segment"/>
</dbReference>
<evidence type="ECO:0000313" key="2">
    <source>
        <dbReference type="Proteomes" id="UP000204235"/>
    </source>
</evidence>
<accession>W8D052</accession>
<dbReference type="GeneID" id="18500971"/>
<sequence>MTTLQTTASGVAYVNTLSDTTPADVPVYNPNGLYKEWGYPEIYFGKDKVGEGNLGRYVPNVGDKVFDRATGSYIVDEVSQLLIPTLVRYREPPIAGATDEDFLMGVGTRFPQPGYFIYVDSSVSPPVMAVDSMAYIRLPSVSYVRVFAGLNPLPSAEILSARYNASGEYVDDKIPCTRLDDADGVEAYVPQVGWAKRDVVDGEPLTMACYDAKANVIGTVTWLARNSGMVRQSNTATKNILSIELVGPTVDVGAKTVKIAVNALLSSLTLMCRVTYRGGKQVDRPIDGVKIRLVSDTDYIPSSPGINQQAILIYNLDSTEAFDGSTDNVTRFFQDVYVIEADATMKAYGMKLFSFPYWKSASAGYGIRHFLQSIDRDIALDVTDQVEVASTSAIWDPLLFGVKQRMTFALDISKVDARYSDYRHTQSLAFSLMQAGNIDGTTNWLVTFENGYADYGDKVVANLAYVSSQVWTCAIDCGAATVEEWLERLYTRTRPMYDQSAEAGPLTPTHFVLQIGGLRYRKPISSWNLPFTVQSGGAEGDLAVIHWVQEVNGVDLQLASSGLIIHQSV</sequence>
<protein>
    <submittedName>
        <fullName evidence="1">Putative virion structural protein</fullName>
    </submittedName>
</protein>
<reference evidence="1 2" key="1">
    <citation type="journal article" date="2014" name="FEMS Microbiol. Lett.">
        <title>The genome of the Erwinia amylovora phage PhiEaH1 reveals greater diversity and broadens the applicability of phages for the treatment of fire blight.</title>
        <authorList>
            <person name="Meczker K."/>
            <person name="Domotor D."/>
            <person name="Vass J."/>
            <person name="Rakhely G."/>
            <person name="Schneider G."/>
            <person name="Kovacs T."/>
        </authorList>
    </citation>
    <scope>NUCLEOTIDE SEQUENCE [LARGE SCALE GENOMIC DNA]</scope>
</reference>
<dbReference type="OrthoDB" id="2198at10239"/>
<keyword evidence="2" id="KW-1185">Reference proteome</keyword>
<dbReference type="RefSeq" id="YP_009010125.1">
    <property type="nucleotide sequence ID" value="NC_023610.1"/>
</dbReference>
<organism evidence="1 2">
    <name type="scientific">Erwinia phage PhiEaH1</name>
    <dbReference type="NCBI Taxonomy" id="1401669"/>
    <lineage>
        <taxon>Viruses</taxon>
        <taxon>Duplodnaviria</taxon>
        <taxon>Heunggongvirae</taxon>
        <taxon>Uroviricota</taxon>
        <taxon>Caudoviricetes</taxon>
        <taxon>Chimalliviridae</taxon>
        <taxon>Iapetusvirus</taxon>
        <taxon>Iapetusvirus EaH1</taxon>
    </lineage>
</organism>
<dbReference type="KEGG" id="vg:18500971"/>
<dbReference type="EMBL" id="KF623294">
    <property type="protein sequence ID" value="AGX01794.1"/>
    <property type="molecule type" value="Genomic_DNA"/>
</dbReference>
<name>W8D052_9CAUD</name>
<evidence type="ECO:0000313" key="1">
    <source>
        <dbReference type="EMBL" id="AGX01794.1"/>
    </source>
</evidence>